<evidence type="ECO:0000313" key="3">
    <source>
        <dbReference type="EMBL" id="RJQ90614.1"/>
    </source>
</evidence>
<dbReference type="OrthoDB" id="190275at2"/>
<dbReference type="InterPro" id="IPR013520">
    <property type="entry name" value="Ribonucl_H"/>
</dbReference>
<evidence type="ECO:0000256" key="1">
    <source>
        <dbReference type="SAM" id="Phobius"/>
    </source>
</evidence>
<gene>
    <name evidence="3" type="ORF">D5S19_02480</name>
</gene>
<dbReference type="EMBL" id="QZFV01000032">
    <property type="protein sequence ID" value="RJQ90614.1"/>
    <property type="molecule type" value="Genomic_DNA"/>
</dbReference>
<dbReference type="GO" id="GO:0004527">
    <property type="term" value="F:exonuclease activity"/>
    <property type="evidence" value="ECO:0007669"/>
    <property type="project" value="UniProtKB-KW"/>
</dbReference>
<sequence length="513" mass="53201">MAELIEELSLTLRGQVPAHEVEFAAIEVKTTGLRTGRIVEAGVVRYRGDGTLLGEFSTLVDPREGLATGWRGPHRITGAQLDGAPAFGDILGPLMDLCRDAVVVARDLPLTSGSLASETARLGVVLPALPGVSLVNAARVALRLPNYRLTTIARAFGIEDFAGYLAAPSVRVCAEAMIALAGAHELGFAMAPRFPSLPRFAAAGPIKRRPDEDATGEGWMAGVVDRVMADPHGIGAPAAEVYLDLLAEAVGDQFLSAEEARALAGLAAEAGMPEAEVRRLHVEFVAAVRAVAEADDVVTADEHRELRQVADALGVSEVIADLRPTGSGRKATRVLVLGTSAGADRLRAGVLAEGVQLAKRLTASVTHLVYDASVQPADSRIPRAAELGAQVLEIAAAPAALGLAPTGAMDQPAPRIQPDTVQAELPAPGHAELTTGTFSVAEVPPGTLQTVPRGVLGGRVMMTLGLVLMFVTVLALFGGSSLAGGIVVAIIGVGSLVGGWYMAEEARFRSSPR</sequence>
<dbReference type="SUPFAM" id="SSF53098">
    <property type="entry name" value="Ribonuclease H-like"/>
    <property type="match status" value="1"/>
</dbReference>
<name>A0A419IAR6_9PSEU</name>
<dbReference type="AlphaFoldDB" id="A0A419IAR6"/>
<dbReference type="InterPro" id="IPR012337">
    <property type="entry name" value="RNaseH-like_sf"/>
</dbReference>
<dbReference type="CDD" id="cd06127">
    <property type="entry name" value="DEDDh"/>
    <property type="match status" value="1"/>
</dbReference>
<keyword evidence="3" id="KW-0540">Nuclease</keyword>
<evidence type="ECO:0000313" key="4">
    <source>
        <dbReference type="Proteomes" id="UP000285112"/>
    </source>
</evidence>
<organism evidence="3 4">
    <name type="scientific">Amycolatopsis panacis</name>
    <dbReference type="NCBI Taxonomy" id="2340917"/>
    <lineage>
        <taxon>Bacteria</taxon>
        <taxon>Bacillati</taxon>
        <taxon>Actinomycetota</taxon>
        <taxon>Actinomycetes</taxon>
        <taxon>Pseudonocardiales</taxon>
        <taxon>Pseudonocardiaceae</taxon>
        <taxon>Amycolatopsis</taxon>
    </lineage>
</organism>
<keyword evidence="3" id="KW-0269">Exonuclease</keyword>
<dbReference type="InterPro" id="IPR029024">
    <property type="entry name" value="TerB-like"/>
</dbReference>
<evidence type="ECO:0000259" key="2">
    <source>
        <dbReference type="SMART" id="SM00479"/>
    </source>
</evidence>
<feature type="transmembrane region" description="Helical" evidence="1">
    <location>
        <begin position="483"/>
        <end position="503"/>
    </location>
</feature>
<keyword evidence="1" id="KW-0812">Transmembrane</keyword>
<dbReference type="SMART" id="SM00479">
    <property type="entry name" value="EXOIII"/>
    <property type="match status" value="1"/>
</dbReference>
<feature type="transmembrane region" description="Helical" evidence="1">
    <location>
        <begin position="460"/>
        <end position="477"/>
    </location>
</feature>
<dbReference type="SUPFAM" id="SSF158682">
    <property type="entry name" value="TerB-like"/>
    <property type="match status" value="1"/>
</dbReference>
<comment type="caution">
    <text evidence="3">The sequence shown here is derived from an EMBL/GenBank/DDBJ whole genome shotgun (WGS) entry which is preliminary data.</text>
</comment>
<keyword evidence="4" id="KW-1185">Reference proteome</keyword>
<keyword evidence="1" id="KW-1133">Transmembrane helix</keyword>
<protein>
    <submittedName>
        <fullName evidence="3">3'-5' exonuclease</fullName>
    </submittedName>
</protein>
<keyword evidence="3" id="KW-0378">Hydrolase</keyword>
<dbReference type="GO" id="GO:0003676">
    <property type="term" value="F:nucleic acid binding"/>
    <property type="evidence" value="ECO:0007669"/>
    <property type="project" value="InterPro"/>
</dbReference>
<dbReference type="Gene3D" id="3.30.420.10">
    <property type="entry name" value="Ribonuclease H-like superfamily/Ribonuclease H"/>
    <property type="match status" value="1"/>
</dbReference>
<feature type="domain" description="Exonuclease" evidence="2">
    <location>
        <begin position="22"/>
        <end position="186"/>
    </location>
</feature>
<dbReference type="Proteomes" id="UP000285112">
    <property type="component" value="Unassembled WGS sequence"/>
</dbReference>
<dbReference type="RefSeq" id="WP_120021694.1">
    <property type="nucleotide sequence ID" value="NZ_QZFV01000032.1"/>
</dbReference>
<keyword evidence="1" id="KW-0472">Membrane</keyword>
<reference evidence="3 4" key="1">
    <citation type="submission" date="2018-09" db="EMBL/GenBank/DDBJ databases">
        <title>YIM PH 21725 draft genome.</title>
        <authorList>
            <person name="Miao C."/>
        </authorList>
    </citation>
    <scope>NUCLEOTIDE SEQUENCE [LARGE SCALE GENOMIC DNA]</scope>
    <source>
        <strain evidence="4">YIM PH21725</strain>
    </source>
</reference>
<proteinExistence type="predicted"/>
<accession>A0A419IAR6</accession>
<dbReference type="InterPro" id="IPR036397">
    <property type="entry name" value="RNaseH_sf"/>
</dbReference>